<dbReference type="WBParaSite" id="nRc.2.0.1.t15349-RA">
    <property type="protein sequence ID" value="nRc.2.0.1.t15349-RA"/>
    <property type="gene ID" value="nRc.2.0.1.g15349"/>
</dbReference>
<dbReference type="AlphaFoldDB" id="A0A915IN94"/>
<evidence type="ECO:0000313" key="1">
    <source>
        <dbReference type="Proteomes" id="UP000887565"/>
    </source>
</evidence>
<reference evidence="2" key="1">
    <citation type="submission" date="2022-11" db="UniProtKB">
        <authorList>
            <consortium name="WormBaseParasite"/>
        </authorList>
    </citation>
    <scope>IDENTIFICATION</scope>
</reference>
<sequence>PRSLSLLQSKCPKRGGGAILVDRAKHCWTFSLLATLMDETSVWRRVCYMTPRNFSWKTIVLMKEETNNLQDWGRLTERTMSE</sequence>
<evidence type="ECO:0000313" key="2">
    <source>
        <dbReference type="WBParaSite" id="nRc.2.0.1.t15349-RA"/>
    </source>
</evidence>
<dbReference type="Proteomes" id="UP000887565">
    <property type="component" value="Unplaced"/>
</dbReference>
<protein>
    <submittedName>
        <fullName evidence="2">Uncharacterized protein</fullName>
    </submittedName>
</protein>
<accession>A0A915IN94</accession>
<name>A0A915IN94_ROMCU</name>
<proteinExistence type="predicted"/>
<organism evidence="1 2">
    <name type="scientific">Romanomermis culicivorax</name>
    <name type="common">Nematode worm</name>
    <dbReference type="NCBI Taxonomy" id="13658"/>
    <lineage>
        <taxon>Eukaryota</taxon>
        <taxon>Metazoa</taxon>
        <taxon>Ecdysozoa</taxon>
        <taxon>Nematoda</taxon>
        <taxon>Enoplea</taxon>
        <taxon>Dorylaimia</taxon>
        <taxon>Mermithida</taxon>
        <taxon>Mermithoidea</taxon>
        <taxon>Mermithidae</taxon>
        <taxon>Romanomermis</taxon>
    </lineage>
</organism>
<keyword evidence="1" id="KW-1185">Reference proteome</keyword>